<name>A0A7G5E3Y1_9SPHI</name>
<dbReference type="Pfam" id="PF19383">
    <property type="entry name" value="DUF5958"/>
    <property type="match status" value="1"/>
</dbReference>
<organism evidence="1 2">
    <name type="scientific">Sphingobacterium paramultivorum</name>
    <dbReference type="NCBI Taxonomy" id="2886510"/>
    <lineage>
        <taxon>Bacteria</taxon>
        <taxon>Pseudomonadati</taxon>
        <taxon>Bacteroidota</taxon>
        <taxon>Sphingobacteriia</taxon>
        <taxon>Sphingobacteriales</taxon>
        <taxon>Sphingobacteriaceae</taxon>
        <taxon>Sphingobacterium</taxon>
    </lineage>
</organism>
<keyword evidence="2" id="KW-1185">Reference proteome</keyword>
<dbReference type="InterPro" id="IPR046002">
    <property type="entry name" value="DUF5958"/>
</dbReference>
<proteinExistence type="predicted"/>
<dbReference type="AlphaFoldDB" id="A0A7G5E3Y1"/>
<accession>A0A7G5E3Y1</accession>
<dbReference type="Proteomes" id="UP000515450">
    <property type="component" value="Chromosome"/>
</dbReference>
<gene>
    <name evidence="1" type="ORF">HS960_14065</name>
</gene>
<evidence type="ECO:0000313" key="1">
    <source>
        <dbReference type="EMBL" id="QMV68706.1"/>
    </source>
</evidence>
<reference evidence="1 2" key="1">
    <citation type="journal article" date="2020" name="G3 (Bethesda)">
        <title>CeMbio - The Caenorhabditis elegans Microbiome Resource.</title>
        <authorList>
            <person name="Dirksen P."/>
            <person name="Assie A."/>
            <person name="Zimmermann J."/>
            <person name="Zhang F."/>
            <person name="Tietje A.M."/>
            <person name="Marsh S.A."/>
            <person name="Felix M.A."/>
            <person name="Shapira M."/>
            <person name="Kaleta C."/>
            <person name="Schulenburg H."/>
            <person name="Samuel B."/>
        </authorList>
    </citation>
    <scope>NUCLEOTIDE SEQUENCE [LARGE SCALE GENOMIC DNA]</scope>
    <source>
        <strain evidence="1 2">BIGb0170</strain>
    </source>
</reference>
<dbReference type="EMBL" id="CP058555">
    <property type="protein sequence ID" value="QMV68706.1"/>
    <property type="molecule type" value="Genomic_DNA"/>
</dbReference>
<protein>
    <submittedName>
        <fullName evidence="1">Uncharacterized protein</fullName>
    </submittedName>
</protein>
<dbReference type="RefSeq" id="WP_182329641.1">
    <property type="nucleotide sequence ID" value="NZ_CP058555.1"/>
</dbReference>
<sequence length="145" mass="17101">MKLEDQILVNRFGQGLIAIDQLTPGFRLLELMTKKKFLNELLFLIMQSKPEEGDIEPAIIKSDLKSTFTPCVLLKRGVANHNLEKIINLPEYELTKAFVLLLNLFKVAYERRFIDEKDNPHKWWYWDLSDHEKLEKIMVSEGRRV</sequence>
<evidence type="ECO:0000313" key="2">
    <source>
        <dbReference type="Proteomes" id="UP000515450"/>
    </source>
</evidence>